<feature type="domain" description="Alginate export" evidence="2">
    <location>
        <begin position="97"/>
        <end position="307"/>
    </location>
</feature>
<sequence>MKKIILFIFILVAGKISAQQFDLSAEIRPRFEFRNGYGNLIPDNADPASFVSQRTRLNFGFQHDQLKLFTSLQNVNVWGDVATLSKTAQYGLVFHEAYGEILATSKLSFKLGRQEFNYDDERIFGAVGWAQQARSHDALLMKYAASENHQVHLGLALNASEETNFEVPYEISQYQNMEFIWYHGKFSALNISVLALNQGMAFQRDSVQETAYNQTFGARLSYAKNKLKADGAIYIQTGELGTTTLSAWYASANIGYGLSNLFNAGAGFEYLSGTDQNSRKNESNSFNPWFGTNHKFNGLMDYFYVGNHINSVGLTDVYAFGEYKNKAFSAALRPHLFMASGVILSPEDKIMDSYLGTEIDFTAGYQINSYAGLKLGYSQMFATESMETLKSGNADNLNNWAWVMVTIKPTLFSASKAKID</sequence>
<dbReference type="Proteomes" id="UP000486602">
    <property type="component" value="Unassembled WGS sequence"/>
</dbReference>
<protein>
    <submittedName>
        <fullName evidence="3">Alginate export family protein</fullName>
    </submittedName>
</protein>
<keyword evidence="4" id="KW-1185">Reference proteome</keyword>
<proteinExistence type="predicted"/>
<organism evidence="3 4">
    <name type="scientific">Cryomorpha ignava</name>
    <dbReference type="NCBI Taxonomy" id="101383"/>
    <lineage>
        <taxon>Bacteria</taxon>
        <taxon>Pseudomonadati</taxon>
        <taxon>Bacteroidota</taxon>
        <taxon>Flavobacteriia</taxon>
        <taxon>Flavobacteriales</taxon>
        <taxon>Cryomorphaceae</taxon>
        <taxon>Cryomorpha</taxon>
    </lineage>
</organism>
<evidence type="ECO:0000313" key="4">
    <source>
        <dbReference type="Proteomes" id="UP000486602"/>
    </source>
</evidence>
<dbReference type="AlphaFoldDB" id="A0A7K3WVP9"/>
<evidence type="ECO:0000259" key="2">
    <source>
        <dbReference type="Pfam" id="PF13372"/>
    </source>
</evidence>
<comment type="caution">
    <text evidence="3">The sequence shown here is derived from an EMBL/GenBank/DDBJ whole genome shotgun (WGS) entry which is preliminary data.</text>
</comment>
<dbReference type="Pfam" id="PF13372">
    <property type="entry name" value="Alginate_exp"/>
    <property type="match status" value="1"/>
</dbReference>
<dbReference type="InterPro" id="IPR053728">
    <property type="entry name" value="Alginate_Permeability_Chnl"/>
</dbReference>
<accession>A0A7K3WVP9</accession>
<dbReference type="RefSeq" id="WP_163287225.1">
    <property type="nucleotide sequence ID" value="NZ_JAAGVY010000079.1"/>
</dbReference>
<feature type="signal peptide" evidence="1">
    <location>
        <begin position="1"/>
        <end position="18"/>
    </location>
</feature>
<keyword evidence="1" id="KW-0732">Signal</keyword>
<reference evidence="3 4" key="1">
    <citation type="submission" date="2020-02" db="EMBL/GenBank/DDBJ databases">
        <title>Out from the shadows clarifying the taxonomy of the family Cryomorphaceae and related taxa by utilizing the GTDB taxonomic framework.</title>
        <authorList>
            <person name="Bowman J.P."/>
        </authorList>
    </citation>
    <scope>NUCLEOTIDE SEQUENCE [LARGE SCALE GENOMIC DNA]</scope>
    <source>
        <strain evidence="3 4">QSSC 1-22</strain>
    </source>
</reference>
<feature type="chain" id="PRO_5029462875" evidence="1">
    <location>
        <begin position="19"/>
        <end position="420"/>
    </location>
</feature>
<evidence type="ECO:0000256" key="1">
    <source>
        <dbReference type="SAM" id="SignalP"/>
    </source>
</evidence>
<evidence type="ECO:0000313" key="3">
    <source>
        <dbReference type="EMBL" id="NEN25779.1"/>
    </source>
</evidence>
<dbReference type="Gene3D" id="2.40.160.100">
    <property type="match status" value="1"/>
</dbReference>
<name>A0A7K3WVP9_9FLAO</name>
<gene>
    <name evidence="3" type="ORF">G3O08_20010</name>
</gene>
<dbReference type="EMBL" id="JAAGVY010000079">
    <property type="protein sequence ID" value="NEN25779.1"/>
    <property type="molecule type" value="Genomic_DNA"/>
</dbReference>
<dbReference type="InterPro" id="IPR025388">
    <property type="entry name" value="Alginate_export_dom"/>
</dbReference>